<feature type="transmembrane region" description="Helical" evidence="1">
    <location>
        <begin position="92"/>
        <end position="114"/>
    </location>
</feature>
<name>A0A2P6PN27_ROSCH</name>
<protein>
    <submittedName>
        <fullName evidence="2">Uncharacterized protein</fullName>
    </submittedName>
</protein>
<dbReference type="AlphaFoldDB" id="A0A2P6PN27"/>
<accession>A0A2P6PN27</accession>
<keyword evidence="1" id="KW-1133">Transmembrane helix</keyword>
<keyword evidence="1" id="KW-0472">Membrane</keyword>
<keyword evidence="3" id="KW-1185">Reference proteome</keyword>
<comment type="caution">
    <text evidence="2">The sequence shown here is derived from an EMBL/GenBank/DDBJ whole genome shotgun (WGS) entry which is preliminary data.</text>
</comment>
<gene>
    <name evidence="2" type="ORF">RchiOBHm_Chr6g0260211</name>
</gene>
<feature type="transmembrane region" description="Helical" evidence="1">
    <location>
        <begin position="59"/>
        <end position="80"/>
    </location>
</feature>
<dbReference type="EMBL" id="PDCK01000044">
    <property type="protein sequence ID" value="PRQ23334.1"/>
    <property type="molecule type" value="Genomic_DNA"/>
</dbReference>
<evidence type="ECO:0000313" key="3">
    <source>
        <dbReference type="Proteomes" id="UP000238479"/>
    </source>
</evidence>
<sequence>MRILEQIKVLKIGLGCRVGARCHHPVPILLGAGQKVGRLGGAGQVVIVYLYAQINYALLWNYICSVLVNVIAYIYIYIYIYPCKNKICNFFLFLRTNYFIVVEHFIHISSIFHYF</sequence>
<evidence type="ECO:0000256" key="1">
    <source>
        <dbReference type="SAM" id="Phobius"/>
    </source>
</evidence>
<reference evidence="2 3" key="1">
    <citation type="journal article" date="2018" name="Nat. Genet.">
        <title>The Rosa genome provides new insights in the design of modern roses.</title>
        <authorList>
            <person name="Bendahmane M."/>
        </authorList>
    </citation>
    <scope>NUCLEOTIDE SEQUENCE [LARGE SCALE GENOMIC DNA]</scope>
    <source>
        <strain evidence="3">cv. Old Blush</strain>
    </source>
</reference>
<organism evidence="2 3">
    <name type="scientific">Rosa chinensis</name>
    <name type="common">China rose</name>
    <dbReference type="NCBI Taxonomy" id="74649"/>
    <lineage>
        <taxon>Eukaryota</taxon>
        <taxon>Viridiplantae</taxon>
        <taxon>Streptophyta</taxon>
        <taxon>Embryophyta</taxon>
        <taxon>Tracheophyta</taxon>
        <taxon>Spermatophyta</taxon>
        <taxon>Magnoliopsida</taxon>
        <taxon>eudicotyledons</taxon>
        <taxon>Gunneridae</taxon>
        <taxon>Pentapetalae</taxon>
        <taxon>rosids</taxon>
        <taxon>fabids</taxon>
        <taxon>Rosales</taxon>
        <taxon>Rosaceae</taxon>
        <taxon>Rosoideae</taxon>
        <taxon>Rosoideae incertae sedis</taxon>
        <taxon>Rosa</taxon>
    </lineage>
</organism>
<dbReference type="Gramene" id="PRQ23334">
    <property type="protein sequence ID" value="PRQ23334"/>
    <property type="gene ID" value="RchiOBHm_Chr6g0260211"/>
</dbReference>
<proteinExistence type="predicted"/>
<keyword evidence="1" id="KW-0812">Transmembrane</keyword>
<dbReference type="Proteomes" id="UP000238479">
    <property type="component" value="Chromosome 6"/>
</dbReference>
<evidence type="ECO:0000313" key="2">
    <source>
        <dbReference type="EMBL" id="PRQ23334.1"/>
    </source>
</evidence>